<feature type="transmembrane region" description="Helical" evidence="1">
    <location>
        <begin position="107"/>
        <end position="123"/>
    </location>
</feature>
<sequence>MTWKEEIFRAFLLAFGSLQIITNLSYLLKNEGIELARRQHQELPSDASNTKMKIKVICMFLVGVMFFAVSFISYIFHDFYEEAIFTSLIIFSIYALVEALYYKYWKTTGFAIVTLILLLIYNVF</sequence>
<keyword evidence="1" id="KW-0812">Transmembrane</keyword>
<dbReference type="AlphaFoldDB" id="A0A7D6VXN3"/>
<keyword evidence="1" id="KW-0472">Membrane</keyword>
<evidence type="ECO:0000313" key="3">
    <source>
        <dbReference type="Proteomes" id="UP000512286"/>
    </source>
</evidence>
<dbReference type="Proteomes" id="UP000512286">
    <property type="component" value="Chromosome"/>
</dbReference>
<evidence type="ECO:0000256" key="1">
    <source>
        <dbReference type="SAM" id="Phobius"/>
    </source>
</evidence>
<dbReference type="EMBL" id="CP059378">
    <property type="protein sequence ID" value="QLY81772.1"/>
    <property type="molecule type" value="Genomic_DNA"/>
</dbReference>
<proteinExistence type="predicted"/>
<dbReference type="KEGG" id="cint:HZF06_09360"/>
<reference evidence="2 3" key="1">
    <citation type="submission" date="2020-07" db="EMBL/GenBank/DDBJ databases">
        <title>Electron transfer.</title>
        <authorList>
            <person name="Huang L."/>
            <person name="Liu X."/>
            <person name="Zhou S."/>
        </authorList>
    </citation>
    <scope>NUCLEOTIDE SEQUENCE [LARGE SCALE GENOMIC DNA]</scope>
    <source>
        <strain evidence="2 3">Lx1</strain>
    </source>
</reference>
<feature type="transmembrane region" description="Helical" evidence="1">
    <location>
        <begin position="56"/>
        <end position="77"/>
    </location>
</feature>
<organism evidence="2 3">
    <name type="scientific">Clostridium intestinale</name>
    <dbReference type="NCBI Taxonomy" id="36845"/>
    <lineage>
        <taxon>Bacteria</taxon>
        <taxon>Bacillati</taxon>
        <taxon>Bacillota</taxon>
        <taxon>Clostridia</taxon>
        <taxon>Eubacteriales</taxon>
        <taxon>Clostridiaceae</taxon>
        <taxon>Clostridium</taxon>
    </lineage>
</organism>
<evidence type="ECO:0000313" key="2">
    <source>
        <dbReference type="EMBL" id="QLY81772.1"/>
    </source>
</evidence>
<gene>
    <name evidence="2" type="ORF">HZF06_09360</name>
</gene>
<name>A0A7D6VXN3_9CLOT</name>
<feature type="transmembrane region" description="Helical" evidence="1">
    <location>
        <begin position="6"/>
        <end position="28"/>
    </location>
</feature>
<keyword evidence="1" id="KW-1133">Transmembrane helix</keyword>
<protein>
    <submittedName>
        <fullName evidence="2">Uncharacterized protein</fullName>
    </submittedName>
</protein>
<feature type="transmembrane region" description="Helical" evidence="1">
    <location>
        <begin position="83"/>
        <end position="102"/>
    </location>
</feature>
<accession>A0A7D6VXN3</accession>
<dbReference type="RefSeq" id="WP_181603293.1">
    <property type="nucleotide sequence ID" value="NZ_CP059378.1"/>
</dbReference>